<evidence type="ECO:0000259" key="5">
    <source>
        <dbReference type="PROSITE" id="PS51677"/>
    </source>
</evidence>
<comment type="function">
    <text evidence="1">Is involved in generating a small heat-stable compound (Nod), an acylated oligomer of N-acetylglucosamine, that stimulates mitosis in various plant protoplasts.</text>
</comment>
<dbReference type="InterPro" id="IPR002509">
    <property type="entry name" value="NODB_dom"/>
</dbReference>
<dbReference type="Gene3D" id="3.20.20.370">
    <property type="entry name" value="Glycoside hydrolase/deacetylase"/>
    <property type="match status" value="1"/>
</dbReference>
<evidence type="ECO:0000313" key="7">
    <source>
        <dbReference type="Proteomes" id="UP001230207"/>
    </source>
</evidence>
<reference evidence="6 7" key="1">
    <citation type="submission" date="2023-07" db="EMBL/GenBank/DDBJ databases">
        <title>Genomic Encyclopedia of Type Strains, Phase IV (KMG-IV): sequencing the most valuable type-strain genomes for metagenomic binning, comparative biology and taxonomic classification.</title>
        <authorList>
            <person name="Goeker M."/>
        </authorList>
    </citation>
    <scope>NUCLEOTIDE SEQUENCE [LARGE SCALE GENOMIC DNA]</scope>
    <source>
        <strain evidence="6 7">DSM 1112</strain>
    </source>
</reference>
<evidence type="ECO:0000256" key="2">
    <source>
        <dbReference type="ARBA" id="ARBA00010973"/>
    </source>
</evidence>
<dbReference type="EMBL" id="JAUSVF010000001">
    <property type="protein sequence ID" value="MDQ0321101.1"/>
    <property type="molecule type" value="Genomic_DNA"/>
</dbReference>
<evidence type="ECO:0000256" key="3">
    <source>
        <dbReference type="ARBA" id="ARBA00020071"/>
    </source>
</evidence>
<evidence type="ECO:0000313" key="6">
    <source>
        <dbReference type="EMBL" id="MDQ0321101.1"/>
    </source>
</evidence>
<dbReference type="InterPro" id="IPR011330">
    <property type="entry name" value="Glyco_hydro/deAcase_b/a-brl"/>
</dbReference>
<feature type="domain" description="NodB homology" evidence="5">
    <location>
        <begin position="36"/>
        <end position="302"/>
    </location>
</feature>
<dbReference type="InterPro" id="IPR014344">
    <property type="entry name" value="XrtA_polysacc_deacetyl"/>
</dbReference>
<dbReference type="PROSITE" id="PS51677">
    <property type="entry name" value="NODB"/>
    <property type="match status" value="1"/>
</dbReference>
<dbReference type="NCBIfam" id="TIGR03006">
    <property type="entry name" value="pepcterm_polyde"/>
    <property type="match status" value="1"/>
</dbReference>
<gene>
    <name evidence="6" type="ORF">QO002_003239</name>
</gene>
<organism evidence="6 7">
    <name type="scientific">Pararhizobium capsulatum DSM 1112</name>
    <dbReference type="NCBI Taxonomy" id="1121113"/>
    <lineage>
        <taxon>Bacteria</taxon>
        <taxon>Pseudomonadati</taxon>
        <taxon>Pseudomonadota</taxon>
        <taxon>Alphaproteobacteria</taxon>
        <taxon>Hyphomicrobiales</taxon>
        <taxon>Rhizobiaceae</taxon>
        <taxon>Rhizobium/Agrobacterium group</taxon>
        <taxon>Pararhizobium</taxon>
    </lineage>
</organism>
<dbReference type="PANTHER" id="PTHR47561:SF1">
    <property type="entry name" value="POLYSACCHARIDE DEACETYLASE FAMILY PROTEIN (AFU_ORTHOLOGUE AFUA_6G05030)"/>
    <property type="match status" value="1"/>
</dbReference>
<dbReference type="RefSeq" id="WP_307231435.1">
    <property type="nucleotide sequence ID" value="NZ_JAUSVF010000001.1"/>
</dbReference>
<name>A0ABU0BS62_9HYPH</name>
<dbReference type="SUPFAM" id="SSF88713">
    <property type="entry name" value="Glycoside hydrolase/deacetylase"/>
    <property type="match status" value="1"/>
</dbReference>
<dbReference type="InterPro" id="IPR045235">
    <property type="entry name" value="PuuE_HpPgdA-like"/>
</dbReference>
<proteinExistence type="inferred from homology"/>
<evidence type="ECO:0000256" key="1">
    <source>
        <dbReference type="ARBA" id="ARBA00003236"/>
    </source>
</evidence>
<dbReference type="InterPro" id="IPR022560">
    <property type="entry name" value="DUF3473"/>
</dbReference>
<dbReference type="CDD" id="cd10941">
    <property type="entry name" value="CE4_PuuE_HpPgdA_like_2"/>
    <property type="match status" value="1"/>
</dbReference>
<sequence>MLTPLPGNAAFPVPNAMSVDVEDYFHAAALGAAAPRDRWDTMESRVEASTNRTLALFDEAGVKATFFTLGCVAEQFPGLVRSISDAGHEIASHGYRHHRVGEQSKPEFAKDVKDTKSLLEDICGKAVIGYRAPNFSIGGETWWAYEQLSQAGYRYSSSVNPVPHDHYGVPSAPRLPFRPGVEGIVELPLTSLLVAGRRFHASGGGYFRLMPYALYSLMLRHIIRTESQPAHFYFHPWEIDPGQPRLSVKARSRFRHYVNLSAMEAKLRRLLADFSWARVDEVYAREINTDTANRVCIEWNAA</sequence>
<dbReference type="Proteomes" id="UP001230207">
    <property type="component" value="Unassembled WGS sequence"/>
</dbReference>
<evidence type="ECO:0000256" key="4">
    <source>
        <dbReference type="ARBA" id="ARBA00032976"/>
    </source>
</evidence>
<dbReference type="PANTHER" id="PTHR47561">
    <property type="entry name" value="POLYSACCHARIDE DEACETYLASE FAMILY PROTEIN (AFU_ORTHOLOGUE AFUA_6G05030)"/>
    <property type="match status" value="1"/>
</dbReference>
<dbReference type="Pfam" id="PF01522">
    <property type="entry name" value="Polysacc_deac_1"/>
    <property type="match status" value="1"/>
</dbReference>
<keyword evidence="7" id="KW-1185">Reference proteome</keyword>
<dbReference type="Pfam" id="PF11959">
    <property type="entry name" value="DUF3473"/>
    <property type="match status" value="1"/>
</dbReference>
<comment type="caution">
    <text evidence="6">The sequence shown here is derived from an EMBL/GenBank/DDBJ whole genome shotgun (WGS) entry which is preliminary data.</text>
</comment>
<accession>A0ABU0BS62</accession>
<protein>
    <recommendedName>
        <fullName evidence="3">Chitooligosaccharide deacetylase</fullName>
    </recommendedName>
    <alternativeName>
        <fullName evidence="4">Nodulation protein B</fullName>
    </alternativeName>
</protein>
<comment type="similarity">
    <text evidence="2">Belongs to the polysaccharide deacetylase family.</text>
</comment>